<gene>
    <name evidence="1" type="ORF">dnl_48210</name>
</gene>
<dbReference type="Proteomes" id="UP000663720">
    <property type="component" value="Chromosome"/>
</dbReference>
<dbReference type="PANTHER" id="PTHR35586:SF1">
    <property type="entry name" value="SLL1691 PROTEIN"/>
    <property type="match status" value="1"/>
</dbReference>
<keyword evidence="2" id="KW-1185">Reference proteome</keyword>
<evidence type="ECO:0000313" key="1">
    <source>
        <dbReference type="EMBL" id="QTA82446.1"/>
    </source>
</evidence>
<accession>A0A975BBT0</accession>
<protein>
    <recommendedName>
        <fullName evidence="3">Transposase</fullName>
    </recommendedName>
</protein>
<organism evidence="1 2">
    <name type="scientific">Desulfonema limicola</name>
    <dbReference type="NCBI Taxonomy" id="45656"/>
    <lineage>
        <taxon>Bacteria</taxon>
        <taxon>Pseudomonadati</taxon>
        <taxon>Thermodesulfobacteriota</taxon>
        <taxon>Desulfobacteria</taxon>
        <taxon>Desulfobacterales</taxon>
        <taxon>Desulfococcaceae</taxon>
        <taxon>Desulfonema</taxon>
    </lineage>
</organism>
<evidence type="ECO:0008006" key="3">
    <source>
        <dbReference type="Google" id="ProtNLM"/>
    </source>
</evidence>
<evidence type="ECO:0000313" key="2">
    <source>
        <dbReference type="Proteomes" id="UP000663720"/>
    </source>
</evidence>
<dbReference type="EMBL" id="CP061799">
    <property type="protein sequence ID" value="QTA82446.1"/>
    <property type="molecule type" value="Genomic_DNA"/>
</dbReference>
<dbReference type="PANTHER" id="PTHR35586">
    <property type="entry name" value="SLL1691 PROTEIN"/>
    <property type="match status" value="1"/>
</dbReference>
<proteinExistence type="predicted"/>
<reference evidence="1" key="1">
    <citation type="journal article" date="2021" name="Microb. Physiol.">
        <title>Proteogenomic Insights into the Physiology of Marine, Sulfate-Reducing, Filamentous Desulfonema limicola and Desulfonema magnum.</title>
        <authorList>
            <person name="Schnaars V."/>
            <person name="Wohlbrand L."/>
            <person name="Scheve S."/>
            <person name="Hinrichs C."/>
            <person name="Reinhardt R."/>
            <person name="Rabus R."/>
        </authorList>
    </citation>
    <scope>NUCLEOTIDE SEQUENCE</scope>
    <source>
        <strain evidence="1">5ac10</strain>
    </source>
</reference>
<dbReference type="RefSeq" id="WP_207688377.1">
    <property type="nucleotide sequence ID" value="NZ_CP061799.1"/>
</dbReference>
<name>A0A975BBT0_9BACT</name>
<dbReference type="KEGG" id="dli:dnl_48210"/>
<dbReference type="AlphaFoldDB" id="A0A975BBT0"/>
<sequence>MEYDNPWKEALEVYVEAFMKFFFSHIHLEIDWSRGYEFLDKELEKTLRDAELGTRYADKLVKVFLLNGIETWLLIHIEIQNWKDKIFEKRMFVYNYRIFDRYEVEVVSLAVLTDDNKKWCPREYHTERWGCEHIFRFPVIKLLDYKKDWEKLEQDQNPFALVVMAHLKSQEVKDGQERKRWKLHLMRLLFERGYSRQDILELFRFIDWLLELPADIEKQFQDELAEIKEEKKMAYVTSIERLAILQNSKDMILEYISTRFKSVPEDIASFINNIKAADKLKALFRQAITCESLDDFREILKTAD</sequence>